<dbReference type="PANTHER" id="PTHR43369:SF2">
    <property type="entry name" value="PHOSPHORIBOSYLGLYCINAMIDE FORMYLTRANSFERASE"/>
    <property type="match status" value="1"/>
</dbReference>
<feature type="site" description="Raises pKa of active site His" evidence="4">
    <location>
        <position position="147"/>
    </location>
</feature>
<comment type="pathway">
    <text evidence="1 4">Purine metabolism; IMP biosynthesis via de novo pathway; N(2)-formyl-N(1)-(5-phospho-D-ribosyl)glycinamide from N(1)-(5-phospho-D-ribosyl)glycinamide (10-formyl THF route): step 1/1.</text>
</comment>
<dbReference type="InterPro" id="IPR036477">
    <property type="entry name" value="Formyl_transf_N_sf"/>
</dbReference>
<dbReference type="InterPro" id="IPR004607">
    <property type="entry name" value="GART"/>
</dbReference>
<keyword evidence="3 4" id="KW-0658">Purine biosynthesis</keyword>
<evidence type="ECO:0000256" key="3">
    <source>
        <dbReference type="ARBA" id="ARBA00022755"/>
    </source>
</evidence>
<dbReference type="GO" id="GO:0005737">
    <property type="term" value="C:cytoplasm"/>
    <property type="evidence" value="ECO:0007669"/>
    <property type="project" value="TreeGrafter"/>
</dbReference>
<dbReference type="UniPathway" id="UPA00074">
    <property type="reaction ID" value="UER00126"/>
</dbReference>
<evidence type="ECO:0000256" key="1">
    <source>
        <dbReference type="ARBA" id="ARBA00005054"/>
    </source>
</evidence>
<proteinExistence type="inferred from homology"/>
<name>A0A6S6TQL9_9BACT</name>
<dbReference type="SUPFAM" id="SSF53328">
    <property type="entry name" value="Formyltransferase"/>
    <property type="match status" value="1"/>
</dbReference>
<dbReference type="Gene3D" id="3.40.50.170">
    <property type="entry name" value="Formyl transferase, N-terminal domain"/>
    <property type="match status" value="1"/>
</dbReference>
<dbReference type="CDD" id="cd08645">
    <property type="entry name" value="FMT_core_GART"/>
    <property type="match status" value="1"/>
</dbReference>
<evidence type="ECO:0000256" key="2">
    <source>
        <dbReference type="ARBA" id="ARBA00022679"/>
    </source>
</evidence>
<dbReference type="AlphaFoldDB" id="A0A6S6TQL9"/>
<dbReference type="NCBIfam" id="TIGR00639">
    <property type="entry name" value="PurN"/>
    <property type="match status" value="1"/>
</dbReference>
<organism evidence="6">
    <name type="scientific">uncultured Aureispira sp</name>
    <dbReference type="NCBI Taxonomy" id="1331704"/>
    <lineage>
        <taxon>Bacteria</taxon>
        <taxon>Pseudomonadati</taxon>
        <taxon>Bacteroidota</taxon>
        <taxon>Saprospiria</taxon>
        <taxon>Saprospirales</taxon>
        <taxon>Saprospiraceae</taxon>
        <taxon>Aureispira</taxon>
        <taxon>environmental samples</taxon>
    </lineage>
</organism>
<dbReference type="EMBL" id="CACVAQ010000266">
    <property type="protein sequence ID" value="CAA6818578.1"/>
    <property type="molecule type" value="Genomic_DNA"/>
</dbReference>
<sequence>MKKRIALFISGRGSNMKAIVEQCQGGILKDLVEVVLVFANRQDAGGLEHAQQLGLETHCIESRGLKRTAFDQKVLTLLSDYQLDYIVLAGYMRVLSSAFVAAYPKRIINIHPADTAQHQGLNGYGWAFEKGLETTKVTVHYVDEGLDTGAIIAQHSVDLKGASTLEEVERRGLAVEHYFYSKTLQEIFE</sequence>
<accession>A0A6S6TQL9</accession>
<feature type="binding site" evidence="4">
    <location>
        <position position="67"/>
    </location>
    <ligand>
        <name>(6R)-10-formyltetrahydrofolate</name>
        <dbReference type="ChEBI" id="CHEBI:195366"/>
    </ligand>
</feature>
<reference evidence="6" key="1">
    <citation type="submission" date="2020-01" db="EMBL/GenBank/DDBJ databases">
        <authorList>
            <person name="Meier V. D."/>
            <person name="Meier V D."/>
        </authorList>
    </citation>
    <scope>NUCLEOTIDE SEQUENCE</scope>
    <source>
        <strain evidence="6">HLG_WM_MAG_10</strain>
    </source>
</reference>
<evidence type="ECO:0000256" key="4">
    <source>
        <dbReference type="HAMAP-Rule" id="MF_01930"/>
    </source>
</evidence>
<feature type="binding site" evidence="4">
    <location>
        <begin position="13"/>
        <end position="15"/>
    </location>
    <ligand>
        <name>N(1)-(5-phospho-beta-D-ribosyl)glycinamide</name>
        <dbReference type="ChEBI" id="CHEBI:143788"/>
    </ligand>
</feature>
<dbReference type="HAMAP" id="MF_01930">
    <property type="entry name" value="PurN"/>
    <property type="match status" value="1"/>
</dbReference>
<feature type="domain" description="Formyl transferase N-terminal" evidence="5">
    <location>
        <begin position="3"/>
        <end position="183"/>
    </location>
</feature>
<comment type="similarity">
    <text evidence="4">Belongs to the GART family.</text>
</comment>
<evidence type="ECO:0000313" key="6">
    <source>
        <dbReference type="EMBL" id="CAA6818578.1"/>
    </source>
</evidence>
<dbReference type="PANTHER" id="PTHR43369">
    <property type="entry name" value="PHOSPHORIBOSYLGLYCINAMIDE FORMYLTRANSFERASE"/>
    <property type="match status" value="1"/>
</dbReference>
<dbReference type="InterPro" id="IPR002376">
    <property type="entry name" value="Formyl_transf_N"/>
</dbReference>
<feature type="active site" description="Proton donor" evidence="4">
    <location>
        <position position="111"/>
    </location>
</feature>
<comment type="catalytic activity">
    <reaction evidence="4">
        <text>N(1)-(5-phospho-beta-D-ribosyl)glycinamide + (6R)-10-formyltetrahydrofolate = N(2)-formyl-N(1)-(5-phospho-beta-D-ribosyl)glycinamide + (6S)-5,6,7,8-tetrahydrofolate + H(+)</text>
        <dbReference type="Rhea" id="RHEA:15053"/>
        <dbReference type="ChEBI" id="CHEBI:15378"/>
        <dbReference type="ChEBI" id="CHEBI:57453"/>
        <dbReference type="ChEBI" id="CHEBI:143788"/>
        <dbReference type="ChEBI" id="CHEBI:147286"/>
        <dbReference type="ChEBI" id="CHEBI:195366"/>
        <dbReference type="EC" id="2.1.2.2"/>
    </reaction>
</comment>
<dbReference type="GO" id="GO:0006189">
    <property type="term" value="P:'de novo' IMP biosynthetic process"/>
    <property type="evidence" value="ECO:0007669"/>
    <property type="project" value="UniProtKB-UniRule"/>
</dbReference>
<evidence type="ECO:0000259" key="5">
    <source>
        <dbReference type="Pfam" id="PF00551"/>
    </source>
</evidence>
<gene>
    <name evidence="4" type="primary">purN</name>
    <name evidence="6" type="ORF">HELGO_WM17570</name>
</gene>
<dbReference type="GO" id="GO:0004644">
    <property type="term" value="F:phosphoribosylglycinamide formyltransferase activity"/>
    <property type="evidence" value="ECO:0007669"/>
    <property type="project" value="UniProtKB-UniRule"/>
</dbReference>
<keyword evidence="2 4" id="KW-0808">Transferase</keyword>
<feature type="binding site" evidence="4">
    <location>
        <position position="109"/>
    </location>
    <ligand>
        <name>(6R)-10-formyltetrahydrofolate</name>
        <dbReference type="ChEBI" id="CHEBI:195366"/>
    </ligand>
</feature>
<protein>
    <recommendedName>
        <fullName evidence="4">Phosphoribosylglycinamide formyltransferase</fullName>
        <ecNumber evidence="4">2.1.2.2</ecNumber>
    </recommendedName>
    <alternativeName>
        <fullName evidence="4">5'-phosphoribosylglycinamide transformylase</fullName>
    </alternativeName>
    <alternativeName>
        <fullName evidence="4">GAR transformylase</fullName>
        <shortName evidence="4">GART</shortName>
    </alternativeName>
</protein>
<comment type="caution">
    <text evidence="4">Lacks conserved residue(s) required for the propagation of feature annotation.</text>
</comment>
<dbReference type="Pfam" id="PF00551">
    <property type="entry name" value="Formyl_trans_N"/>
    <property type="match status" value="1"/>
</dbReference>
<comment type="function">
    <text evidence="4">Catalyzes the transfer of a formyl group from 10-formyltetrahydrofolate to 5-phospho-ribosyl-glycinamide (GAR), producing 5-phospho-ribosyl-N-formylglycinamide (FGAR) and tetrahydrofolate.</text>
</comment>
<dbReference type="EC" id="2.1.2.2" evidence="4"/>